<dbReference type="Gene3D" id="3.30.300.30">
    <property type="match status" value="1"/>
</dbReference>
<dbReference type="Pfam" id="PF00501">
    <property type="entry name" value="AMP-binding"/>
    <property type="match status" value="1"/>
</dbReference>
<evidence type="ECO:0000259" key="7">
    <source>
        <dbReference type="Pfam" id="PF13193"/>
    </source>
</evidence>
<dbReference type="InterPro" id="IPR020459">
    <property type="entry name" value="AMP-binding"/>
</dbReference>
<dbReference type="FunFam" id="3.30.300.30:FF:000008">
    <property type="entry name" value="2,3-dihydroxybenzoate-AMP ligase"/>
    <property type="match status" value="1"/>
</dbReference>
<evidence type="ECO:0000256" key="4">
    <source>
        <dbReference type="ARBA" id="ARBA00066616"/>
    </source>
</evidence>
<dbReference type="InterPro" id="IPR042099">
    <property type="entry name" value="ANL_N_sf"/>
</dbReference>
<organism evidence="8 9">
    <name type="scientific">Novosphingobium mathurense</name>
    <dbReference type="NCBI Taxonomy" id="428990"/>
    <lineage>
        <taxon>Bacteria</taxon>
        <taxon>Pseudomonadati</taxon>
        <taxon>Pseudomonadota</taxon>
        <taxon>Alphaproteobacteria</taxon>
        <taxon>Sphingomonadales</taxon>
        <taxon>Sphingomonadaceae</taxon>
        <taxon>Novosphingobium</taxon>
    </lineage>
</organism>
<dbReference type="Gene3D" id="3.40.50.12780">
    <property type="entry name" value="N-terminal domain of ligase-like"/>
    <property type="match status" value="1"/>
</dbReference>
<accession>A0A1U6IL78</accession>
<reference evidence="9" key="1">
    <citation type="submission" date="2017-02" db="EMBL/GenBank/DDBJ databases">
        <authorList>
            <person name="Varghese N."/>
            <person name="Submissions S."/>
        </authorList>
    </citation>
    <scope>NUCLEOTIDE SEQUENCE [LARGE SCALE GENOMIC DNA]</scope>
    <source>
        <strain evidence="9">SM117</strain>
    </source>
</reference>
<comment type="catalytic activity">
    <reaction evidence="3">
        <text>3-(methylsulfanyl)propanoate + ATP + CoA = 3-(methylsulfanyl)propanoyl-CoA + AMP + diphosphate</text>
        <dbReference type="Rhea" id="RHEA:43052"/>
        <dbReference type="ChEBI" id="CHEBI:30616"/>
        <dbReference type="ChEBI" id="CHEBI:33019"/>
        <dbReference type="ChEBI" id="CHEBI:49016"/>
        <dbReference type="ChEBI" id="CHEBI:57287"/>
        <dbReference type="ChEBI" id="CHEBI:82815"/>
        <dbReference type="ChEBI" id="CHEBI:456215"/>
        <dbReference type="EC" id="6.2.1.44"/>
    </reaction>
    <physiologicalReaction direction="left-to-right" evidence="3">
        <dbReference type="Rhea" id="RHEA:43053"/>
    </physiologicalReaction>
</comment>
<feature type="domain" description="AMP-binding enzyme C-terminal" evidence="7">
    <location>
        <begin position="421"/>
        <end position="496"/>
    </location>
</feature>
<comment type="similarity">
    <text evidence="1">Belongs to the ATP-dependent AMP-binding enzyme family.</text>
</comment>
<keyword evidence="9" id="KW-1185">Reference proteome</keyword>
<dbReference type="AlphaFoldDB" id="A0A1U6IL78"/>
<dbReference type="InterPro" id="IPR025110">
    <property type="entry name" value="AMP-bd_C"/>
</dbReference>
<dbReference type="InterPro" id="IPR020845">
    <property type="entry name" value="AMP-binding_CS"/>
</dbReference>
<dbReference type="PANTHER" id="PTHR43201:SF32">
    <property type="entry name" value="2-SUCCINYLBENZOATE--COA LIGASE, CHLOROPLASTIC_PEROXISOMAL"/>
    <property type="match status" value="1"/>
</dbReference>
<dbReference type="EMBL" id="FVZE01000008">
    <property type="protein sequence ID" value="SLK08761.1"/>
    <property type="molecule type" value="Genomic_DNA"/>
</dbReference>
<dbReference type="EC" id="6.2.1.44" evidence="4"/>
<dbReference type="InterPro" id="IPR000873">
    <property type="entry name" value="AMP-dep_synth/lig_dom"/>
</dbReference>
<evidence type="ECO:0000259" key="6">
    <source>
        <dbReference type="Pfam" id="PF00501"/>
    </source>
</evidence>
<feature type="domain" description="AMP-dependent synthetase/ligase" evidence="6">
    <location>
        <begin position="8"/>
        <end position="371"/>
    </location>
</feature>
<evidence type="ECO:0000256" key="5">
    <source>
        <dbReference type="ARBA" id="ARBA00067668"/>
    </source>
</evidence>
<dbReference type="GO" id="GO:0006631">
    <property type="term" value="P:fatty acid metabolic process"/>
    <property type="evidence" value="ECO:0007669"/>
    <property type="project" value="TreeGrafter"/>
</dbReference>
<evidence type="ECO:0000313" key="9">
    <source>
        <dbReference type="Proteomes" id="UP000190989"/>
    </source>
</evidence>
<evidence type="ECO:0000256" key="2">
    <source>
        <dbReference type="ARBA" id="ARBA00022598"/>
    </source>
</evidence>
<keyword evidence="2" id="KW-0436">Ligase</keyword>
<dbReference type="GO" id="GO:0031956">
    <property type="term" value="F:medium-chain fatty acid-CoA ligase activity"/>
    <property type="evidence" value="ECO:0007669"/>
    <property type="project" value="TreeGrafter"/>
</dbReference>
<dbReference type="SUPFAM" id="SSF56801">
    <property type="entry name" value="Acetyl-CoA synthetase-like"/>
    <property type="match status" value="1"/>
</dbReference>
<sequence length="516" mass="55895">MNLALWLWRTAKRMPDAPALFRGTEILLTYRELGQHTAAIATGLQIEHGIAPGDRVALFLANDPEYLPLLYAIWAAGGVAVPINAKLHEREAAWIMEDAGARLAFVDAKAAKALSAFGSDRPSCPCVEVGSGELSTLASHAPLAEPVERARDDLAWLFYTSGTTGRPKGVMLSNGNLHAMTYAYLTDVDDPGTGGTTVYAAPFSHGAGLYALVHVLRGCRHVVPASGGFDADALLELGRHFGDVSLFAAPTMVKRLVDHARNIGADGEGLRTIVYGGGPMYTADIEEAVAVMGPRFVQIYGQGECPMTITALSRDLVADRGYPRWRERLGSVGVPHSCVEVRIANKDGKPCPVGETGEVLVRGAPVMLGYWNNPEATAATLREGWLWTGDMGALDEDGFLTLKDRSKDVIISGGTNIYPREVEEALLSHPDVAEACVLGRPHAEWGEEVVAFVVPRSGQKLGPEALDRHCLERIARFKRPKAYRFTDELPKNNYGKVLKTALRERLAAERENNHAI</sequence>
<dbReference type="STRING" id="428990.SAMN06295987_108118"/>
<dbReference type="Proteomes" id="UP000190989">
    <property type="component" value="Unassembled WGS sequence"/>
</dbReference>
<dbReference type="Pfam" id="PF13193">
    <property type="entry name" value="AMP-binding_C"/>
    <property type="match status" value="1"/>
</dbReference>
<dbReference type="RefSeq" id="WP_079731552.1">
    <property type="nucleotide sequence ID" value="NZ_FVZE01000008.1"/>
</dbReference>
<dbReference type="PROSITE" id="PS00455">
    <property type="entry name" value="AMP_BINDING"/>
    <property type="match status" value="1"/>
</dbReference>
<dbReference type="PANTHER" id="PTHR43201">
    <property type="entry name" value="ACYL-COA SYNTHETASE"/>
    <property type="match status" value="1"/>
</dbReference>
<proteinExistence type="inferred from homology"/>
<protein>
    <recommendedName>
        <fullName evidence="5">3-methylmercaptopropionyl-CoA ligase</fullName>
        <ecNumber evidence="4">6.2.1.44</ecNumber>
    </recommendedName>
</protein>
<dbReference type="InterPro" id="IPR045851">
    <property type="entry name" value="AMP-bd_C_sf"/>
</dbReference>
<name>A0A1U6IL78_9SPHN</name>
<evidence type="ECO:0000256" key="1">
    <source>
        <dbReference type="ARBA" id="ARBA00006432"/>
    </source>
</evidence>
<evidence type="ECO:0000256" key="3">
    <source>
        <dbReference type="ARBA" id="ARBA00051915"/>
    </source>
</evidence>
<dbReference type="PRINTS" id="PR00154">
    <property type="entry name" value="AMPBINDING"/>
</dbReference>
<evidence type="ECO:0000313" key="8">
    <source>
        <dbReference type="EMBL" id="SLK08761.1"/>
    </source>
</evidence>
<gene>
    <name evidence="8" type="ORF">SAMN06295987_108118</name>
</gene>